<dbReference type="GO" id="GO:0010207">
    <property type="term" value="P:photosystem II assembly"/>
    <property type="evidence" value="ECO:0007669"/>
    <property type="project" value="InterPro"/>
</dbReference>
<evidence type="ECO:0000256" key="1">
    <source>
        <dbReference type="ARBA" id="ARBA00004526"/>
    </source>
</evidence>
<keyword evidence="3" id="KW-0602">Photosynthesis</keyword>
<keyword evidence="4" id="KW-0793">Thylakoid</keyword>
<gene>
    <name evidence="12" type="ORF">EV03_1213</name>
</gene>
<evidence type="ECO:0000256" key="3">
    <source>
        <dbReference type="ARBA" id="ARBA00022531"/>
    </source>
</evidence>
<dbReference type="InterPro" id="IPR002628">
    <property type="entry name" value="PsbO"/>
</dbReference>
<proteinExistence type="inferred from homology"/>
<dbReference type="EMBL" id="JNAX01000012">
    <property type="protein sequence ID" value="KGG20253.1"/>
    <property type="molecule type" value="Genomic_DNA"/>
</dbReference>
<feature type="region of interest" description="Disordered" evidence="10">
    <location>
        <begin position="156"/>
        <end position="175"/>
    </location>
</feature>
<dbReference type="SUPFAM" id="SSF56925">
    <property type="entry name" value="OMPA-like"/>
    <property type="match status" value="1"/>
</dbReference>
<accession>A0A0A2C1P8</accession>
<comment type="caution">
    <text evidence="12">The sequence shown here is derived from an EMBL/GenBank/DDBJ whole genome shotgun (WGS) entry which is preliminary data.</text>
</comment>
<dbReference type="GO" id="GO:0042549">
    <property type="term" value="P:photosystem II stabilization"/>
    <property type="evidence" value="ECO:0007669"/>
    <property type="project" value="InterPro"/>
</dbReference>
<comment type="similarity">
    <text evidence="2">Belongs to the PsbO family.</text>
</comment>
<evidence type="ECO:0000256" key="11">
    <source>
        <dbReference type="SAM" id="SignalP"/>
    </source>
</evidence>
<reference evidence="13" key="1">
    <citation type="journal article" date="2014" name="Sci. Data">
        <title>Genomes of diverse isolates of the marine cyanobacterium Prochlorococcus.</title>
        <authorList>
            <person name="Biller S."/>
            <person name="Berube P."/>
            <person name="Thompson J."/>
            <person name="Kelly L."/>
            <person name="Roggensack S."/>
            <person name="Awad L."/>
            <person name="Roache-Johnson K."/>
            <person name="Ding H."/>
            <person name="Giovannoni S.J."/>
            <person name="Moore L.R."/>
            <person name="Chisholm S.W."/>
        </authorList>
    </citation>
    <scope>NUCLEOTIDE SEQUENCE [LARGE SCALE GENOMIC DNA]</scope>
    <source>
        <strain evidence="13">PAC1</strain>
    </source>
</reference>
<dbReference type="GO" id="GO:0009654">
    <property type="term" value="C:photosystem II oxygen evolving complex"/>
    <property type="evidence" value="ECO:0007669"/>
    <property type="project" value="InterPro"/>
</dbReference>
<comment type="subcellular location">
    <subcellularLocation>
        <location evidence="1">Cellular thylakoid membrane</location>
        <topology evidence="1">Peripheral membrane protein</topology>
        <orientation evidence="1">Lumenal side</orientation>
    </subcellularLocation>
</comment>
<evidence type="ECO:0000256" key="8">
    <source>
        <dbReference type="ARBA" id="ARBA00043037"/>
    </source>
</evidence>
<dbReference type="RefSeq" id="WP_036906171.1">
    <property type="nucleotide sequence ID" value="NZ_CP138967.1"/>
</dbReference>
<evidence type="ECO:0000313" key="12">
    <source>
        <dbReference type="EMBL" id="KGG20253.1"/>
    </source>
</evidence>
<organism evidence="12 13">
    <name type="scientific">Prochlorococcus marinus str. PAC1</name>
    <dbReference type="NCBI Taxonomy" id="59924"/>
    <lineage>
        <taxon>Bacteria</taxon>
        <taxon>Bacillati</taxon>
        <taxon>Cyanobacteriota</taxon>
        <taxon>Cyanophyceae</taxon>
        <taxon>Synechococcales</taxon>
        <taxon>Prochlorococcaceae</taxon>
        <taxon>Prochlorococcus</taxon>
    </lineage>
</organism>
<dbReference type="GO" id="GO:0031676">
    <property type="term" value="C:plasma membrane-derived thylakoid membrane"/>
    <property type="evidence" value="ECO:0007669"/>
    <property type="project" value="UniProtKB-SubCell"/>
</dbReference>
<feature type="chain" id="PRO_5001997730" description="Photosystem II extrinsic protein O" evidence="11">
    <location>
        <begin position="27"/>
        <end position="267"/>
    </location>
</feature>
<dbReference type="InterPro" id="IPR011250">
    <property type="entry name" value="OMP/PagP_B-barrel"/>
</dbReference>
<comment type="function">
    <text evidence="9">One of the extrinsic, lumenal subunits of photosystem II (PSII), which stabilize and protect the oxygen-evolving complex. PSII is a light-driven water plastoquinone oxidoreductase, using light energy to abstract electrons from H(2)O, generating a proton gradient subsequently used for ATP formation. Required for dimerization of PSII and for binding of PsbQ to PSII.</text>
</comment>
<keyword evidence="11" id="KW-0732">Signal</keyword>
<dbReference type="Proteomes" id="UP000030392">
    <property type="component" value="Unassembled WGS sequence"/>
</dbReference>
<sequence>MRFRPLLALMLAFCLTFTTLPSSASAALKGREQGNARFGNVVNTGQADACTVLPAGSSGSINADGQFKSLCLQPTEVSVKLPGNKRNKSDFALAKIISPRFNTSLDEVYGDLSGGKFTEKGGIDFSLITVLAPNGEEFPFAFSVKEMVAESKKGKSIEPGAEFSGPTTTPSYRSADFLDPKSRAKSTGVEYAQALIARGGDDEDLARENVKDDLGGKGEITLTVDSVDADTNEFGGQFVAIQPSDNDLGSKDPVDIKIKGIFYGRKA</sequence>
<dbReference type="Pfam" id="PF01716">
    <property type="entry name" value="MSP"/>
    <property type="match status" value="1"/>
</dbReference>
<feature type="signal peptide" evidence="11">
    <location>
        <begin position="1"/>
        <end position="26"/>
    </location>
</feature>
<dbReference type="PANTHER" id="PTHR34058">
    <property type="entry name" value="OXYGEN-EVOLVING ENHANCER PROTEIN 1-2, CHLOROPLASTIC"/>
    <property type="match status" value="1"/>
</dbReference>
<keyword evidence="5" id="KW-0472">Membrane</keyword>
<protein>
    <recommendedName>
        <fullName evidence="7">Photosystem II extrinsic protein O</fullName>
    </recommendedName>
    <alternativeName>
        <fullName evidence="8">Photosystem II manganese-stabilizing polypeptide</fullName>
    </alternativeName>
</protein>
<evidence type="ECO:0000256" key="7">
    <source>
        <dbReference type="ARBA" id="ARBA00039796"/>
    </source>
</evidence>
<evidence type="ECO:0000256" key="4">
    <source>
        <dbReference type="ARBA" id="ARBA00023078"/>
    </source>
</evidence>
<evidence type="ECO:0000256" key="9">
    <source>
        <dbReference type="ARBA" id="ARBA00046136"/>
    </source>
</evidence>
<evidence type="ECO:0000256" key="10">
    <source>
        <dbReference type="SAM" id="MobiDB-lite"/>
    </source>
</evidence>
<evidence type="ECO:0000256" key="6">
    <source>
        <dbReference type="ARBA" id="ARBA00023276"/>
    </source>
</evidence>
<dbReference type="GO" id="GO:0010242">
    <property type="term" value="F:oxygen evolving activity"/>
    <property type="evidence" value="ECO:0007669"/>
    <property type="project" value="InterPro"/>
</dbReference>
<dbReference type="Gene3D" id="3.30.2050.10">
    <property type="entry name" value="photosynthetic oxygen evolving center domain"/>
    <property type="match status" value="1"/>
</dbReference>
<dbReference type="AlphaFoldDB" id="A0A0A2C1P8"/>
<evidence type="ECO:0000256" key="2">
    <source>
        <dbReference type="ARBA" id="ARBA00009838"/>
    </source>
</evidence>
<evidence type="ECO:0000256" key="5">
    <source>
        <dbReference type="ARBA" id="ARBA00023136"/>
    </source>
</evidence>
<name>A0A0A2C1P8_PROMR</name>
<dbReference type="Gene3D" id="2.40.160.30">
    <property type="entry name" value="Photosystem II, cytochrome c-550 precursor"/>
    <property type="match status" value="1"/>
</dbReference>
<evidence type="ECO:0000313" key="13">
    <source>
        <dbReference type="Proteomes" id="UP000030392"/>
    </source>
</evidence>
<keyword evidence="6" id="KW-0604">Photosystem II</keyword>